<keyword evidence="3" id="KW-1185">Reference proteome</keyword>
<evidence type="ECO:0000313" key="2">
    <source>
        <dbReference type="EMBL" id="CAG8795580.1"/>
    </source>
</evidence>
<evidence type="ECO:0000256" key="1">
    <source>
        <dbReference type="SAM" id="Coils"/>
    </source>
</evidence>
<organism evidence="2 3">
    <name type="scientific">Gigaspora margarita</name>
    <dbReference type="NCBI Taxonomy" id="4874"/>
    <lineage>
        <taxon>Eukaryota</taxon>
        <taxon>Fungi</taxon>
        <taxon>Fungi incertae sedis</taxon>
        <taxon>Mucoromycota</taxon>
        <taxon>Glomeromycotina</taxon>
        <taxon>Glomeromycetes</taxon>
        <taxon>Diversisporales</taxon>
        <taxon>Gigasporaceae</taxon>
        <taxon>Gigaspora</taxon>
    </lineage>
</organism>
<comment type="caution">
    <text evidence="2">The sequence shown here is derived from an EMBL/GenBank/DDBJ whole genome shotgun (WGS) entry which is preliminary data.</text>
</comment>
<dbReference type="EMBL" id="CAJVQB010020859">
    <property type="protein sequence ID" value="CAG8795580.1"/>
    <property type="molecule type" value="Genomic_DNA"/>
</dbReference>
<feature type="coiled-coil region" evidence="1">
    <location>
        <begin position="52"/>
        <end position="79"/>
    </location>
</feature>
<reference evidence="2 3" key="1">
    <citation type="submission" date="2021-06" db="EMBL/GenBank/DDBJ databases">
        <authorList>
            <person name="Kallberg Y."/>
            <person name="Tangrot J."/>
            <person name="Rosling A."/>
        </authorList>
    </citation>
    <scope>NUCLEOTIDE SEQUENCE [LARGE SCALE GENOMIC DNA]</scope>
    <source>
        <strain evidence="2 3">120-4 pot B 10/14</strain>
    </source>
</reference>
<proteinExistence type="predicted"/>
<gene>
    <name evidence="2" type="ORF">GMARGA_LOCUS22015</name>
</gene>
<evidence type="ECO:0000313" key="3">
    <source>
        <dbReference type="Proteomes" id="UP000789901"/>
    </source>
</evidence>
<sequence length="325" mass="37578">MFNEPANLTSRKQVLINRIDILEGNIVSNLALANRCREKGEIARADAYLEINEQVRIIIAECRRELAEIEQQLNQIAQQKYPSVEDKEQLQELILTSITEQLTGGELDLREFLNLEKELGITDNLLQKKVVKEAKRLAKIKGVEVKFGEGESNADNIYLSLDKKDKQDNFCPNLDNLKEEYQKEFELLLAPASFPTEKLEISELLTIYFPNLEDIPETQIAERVEQSVIDKTWQIVKEKVLELISSELANNPSEEIQIKLSVSYNDDFNEYSIQAQYHPQIPFKSQLEQLIIVTPLKLEVEYLQQKQQQLPTSENFEKLAQEKKK</sequence>
<dbReference type="Proteomes" id="UP000789901">
    <property type="component" value="Unassembled WGS sequence"/>
</dbReference>
<accession>A0ABN7VS86</accession>
<protein>
    <submittedName>
        <fullName evidence="2">21092_t:CDS:1</fullName>
    </submittedName>
</protein>
<keyword evidence="1" id="KW-0175">Coiled coil</keyword>
<name>A0ABN7VS86_GIGMA</name>